<dbReference type="VEuPathDB" id="AmoebaDB:KM1_102340"/>
<accession>M7X8T7</accession>
<dbReference type="EMBL" id="KB637408">
    <property type="protein sequence ID" value="EMS16498.1"/>
    <property type="molecule type" value="Genomic_DNA"/>
</dbReference>
<dbReference type="Proteomes" id="UP000030780">
    <property type="component" value="Unassembled WGS sequence"/>
</dbReference>
<proteinExistence type="predicted"/>
<organism evidence="2 3">
    <name type="scientific">Entamoeba histolytica HM-3:IMSS</name>
    <dbReference type="NCBI Taxonomy" id="885315"/>
    <lineage>
        <taxon>Eukaryota</taxon>
        <taxon>Amoebozoa</taxon>
        <taxon>Evosea</taxon>
        <taxon>Archamoebae</taxon>
        <taxon>Mastigamoebida</taxon>
        <taxon>Entamoebidae</taxon>
        <taxon>Entamoeba</taxon>
    </lineage>
</organism>
<keyword evidence="2" id="KW-0547">Nucleotide-binding</keyword>
<reference evidence="2 3" key="1">
    <citation type="submission" date="2013-01" db="EMBL/GenBank/DDBJ databases">
        <authorList>
            <person name="Inman J."/>
            <person name="Zafar N."/>
            <person name="Lorenzi H."/>
            <person name="Caler E."/>
        </authorList>
    </citation>
    <scope>NUCLEOTIDE SEQUENCE [LARGE SCALE GENOMIC DNA]</scope>
    <source>
        <strain evidence="2 3">HM-3:IMSS</strain>
    </source>
</reference>
<name>M7X8T7_ENTHI</name>
<keyword evidence="2" id="KW-0067">ATP-binding</keyword>
<sequence length="139" mass="16075">MSLEPTESQPNYKRILDIPQDLDPIDAMVMTPAFTKKQVNQSHQENTEEFPNETQLRRMSIETESLLHSLNLNEEDSQSFVKRTNTPPLCYKRRMSEIISVDEDQPKQVITITSSESSIQFFDPNDEPEIVDIKKESSD</sequence>
<evidence type="ECO:0000313" key="2">
    <source>
        <dbReference type="EMBL" id="EMS16498.1"/>
    </source>
</evidence>
<feature type="region of interest" description="Disordered" evidence="1">
    <location>
        <begin position="118"/>
        <end position="139"/>
    </location>
</feature>
<keyword evidence="2" id="KW-0378">Hydrolase</keyword>
<gene>
    <name evidence="2" type="ORF">KM1_102340</name>
</gene>
<keyword evidence="2" id="KW-0347">Helicase</keyword>
<evidence type="ECO:0000256" key="1">
    <source>
        <dbReference type="SAM" id="MobiDB-lite"/>
    </source>
</evidence>
<protein>
    <submittedName>
        <fullName evidence="2">DNA repair helicase</fullName>
    </submittedName>
</protein>
<evidence type="ECO:0000313" key="3">
    <source>
        <dbReference type="Proteomes" id="UP000030780"/>
    </source>
</evidence>
<dbReference type="GO" id="GO:0004386">
    <property type="term" value="F:helicase activity"/>
    <property type="evidence" value="ECO:0007669"/>
    <property type="project" value="UniProtKB-KW"/>
</dbReference>
<dbReference type="AlphaFoldDB" id="M7X8T7"/>